<dbReference type="AlphaFoldDB" id="A0A2S1LGQ5"/>
<dbReference type="RefSeq" id="WP_108741850.1">
    <property type="nucleotide sequence ID" value="NZ_CP020918.1"/>
</dbReference>
<sequence>MTINNYDELVLFAESNKLTNEQLAELIKICLGIFTIIEYESNVLLDLKEYWFKFGHLAKNERPMFLFQTQRDFNINDIYKIPELKEIIDKLEEDY</sequence>
<evidence type="ECO:0000313" key="2">
    <source>
        <dbReference type="Proteomes" id="UP000244527"/>
    </source>
</evidence>
<dbReference type="Proteomes" id="UP000244527">
    <property type="component" value="Chromosome"/>
</dbReference>
<reference evidence="1 2" key="1">
    <citation type="submission" date="2017-04" db="EMBL/GenBank/DDBJ databases">
        <title>Compelte genome sequence of WV33.</title>
        <authorList>
            <person name="Lee P.C."/>
        </authorList>
    </citation>
    <scope>NUCLEOTIDE SEQUENCE [LARGE SCALE GENOMIC DNA]</scope>
    <source>
        <strain evidence="1 2">WV33</strain>
    </source>
</reference>
<dbReference type="EMBL" id="CP020918">
    <property type="protein sequence ID" value="AWG22945.1"/>
    <property type="molecule type" value="Genomic_DNA"/>
</dbReference>
<protein>
    <submittedName>
        <fullName evidence="1">Uncharacterized protein</fullName>
    </submittedName>
</protein>
<organism evidence="1 2">
    <name type="scientific">Flavobacterium faecale</name>
    <dbReference type="NCBI Taxonomy" id="1355330"/>
    <lineage>
        <taxon>Bacteria</taxon>
        <taxon>Pseudomonadati</taxon>
        <taxon>Bacteroidota</taxon>
        <taxon>Flavobacteriia</taxon>
        <taxon>Flavobacteriales</taxon>
        <taxon>Flavobacteriaceae</taxon>
        <taxon>Flavobacterium</taxon>
    </lineage>
</organism>
<keyword evidence="2" id="KW-1185">Reference proteome</keyword>
<name>A0A2S1LGQ5_9FLAO</name>
<dbReference type="KEGG" id="ffa:FFWV33_16125"/>
<proteinExistence type="predicted"/>
<evidence type="ECO:0000313" key="1">
    <source>
        <dbReference type="EMBL" id="AWG22945.1"/>
    </source>
</evidence>
<accession>A0A2S1LGQ5</accession>
<gene>
    <name evidence="1" type="ORF">FFWV33_16125</name>
</gene>